<feature type="region of interest" description="Disordered" evidence="1">
    <location>
        <begin position="384"/>
        <end position="414"/>
    </location>
</feature>
<comment type="caution">
    <text evidence="2">The sequence shown here is derived from an EMBL/GenBank/DDBJ whole genome shotgun (WGS) entry which is preliminary data.</text>
</comment>
<gene>
    <name evidence="2" type="ORF">GTS_22760</name>
</gene>
<proteinExistence type="predicted"/>
<dbReference type="EMBL" id="BJFL01000008">
    <property type="protein sequence ID" value="GDY30643.1"/>
    <property type="molecule type" value="Genomic_DNA"/>
</dbReference>
<feature type="compositionally biased region" description="Low complexity" evidence="1">
    <location>
        <begin position="398"/>
        <end position="407"/>
    </location>
</feature>
<name>A0A4D4J9Y7_9PSEU</name>
<evidence type="ECO:0000313" key="3">
    <source>
        <dbReference type="Proteomes" id="UP000298860"/>
    </source>
</evidence>
<reference evidence="3" key="1">
    <citation type="submission" date="2019-04" db="EMBL/GenBank/DDBJ databases">
        <title>Draft genome sequence of Pseudonocardiaceae bacterium SL3-2-4.</title>
        <authorList>
            <person name="Ningsih F."/>
            <person name="Yokota A."/>
            <person name="Sakai Y."/>
            <person name="Nanatani K."/>
            <person name="Yabe S."/>
            <person name="Oetari A."/>
            <person name="Sjamsuridzal W."/>
        </authorList>
    </citation>
    <scope>NUCLEOTIDE SEQUENCE [LARGE SCALE GENOMIC DNA]</scope>
    <source>
        <strain evidence="3">SL3-2-4</strain>
    </source>
</reference>
<dbReference type="Proteomes" id="UP000298860">
    <property type="component" value="Unassembled WGS sequence"/>
</dbReference>
<feature type="region of interest" description="Disordered" evidence="1">
    <location>
        <begin position="171"/>
        <end position="233"/>
    </location>
</feature>
<accession>A0A4D4J9Y7</accession>
<evidence type="ECO:0000256" key="1">
    <source>
        <dbReference type="SAM" id="MobiDB-lite"/>
    </source>
</evidence>
<organism evidence="2 3">
    <name type="scientific">Gandjariella thermophila</name>
    <dbReference type="NCBI Taxonomy" id="1931992"/>
    <lineage>
        <taxon>Bacteria</taxon>
        <taxon>Bacillati</taxon>
        <taxon>Actinomycetota</taxon>
        <taxon>Actinomycetes</taxon>
        <taxon>Pseudonocardiales</taxon>
        <taxon>Pseudonocardiaceae</taxon>
        <taxon>Gandjariella</taxon>
    </lineage>
</organism>
<evidence type="ECO:0000313" key="2">
    <source>
        <dbReference type="EMBL" id="GDY30643.1"/>
    </source>
</evidence>
<dbReference type="AlphaFoldDB" id="A0A4D4J9Y7"/>
<protein>
    <submittedName>
        <fullName evidence="2">Uncharacterized protein</fullName>
    </submittedName>
</protein>
<sequence>MTAARPPSPQPAGVLPGLWPWCPDAPLVVPVDGRVRIPRKLRQQVSEEDLQPAFILELDRLRFGVLRDGAPVEPAQPKIGHGPPMFPLAGVRVAEPGTLRGRDKPFEFRPHDADGIRVQEVACTNGPAVWLRSMHDWFVTTTAPQQLAQEIERRRRRVARLGGFAANEVWQRAPSLRETGPDGPRPGRGRDTPDYPPSLTHGVWQPMTALPVSEPSAGIDAEPPGPPSELPYPERLRDYEIVLRSSGPPLRLTVTARRLLLSQDPVLGEPSVVTEPPVPPSAATVPLAALHVVRAGRLTGMSPRLAQRWFTQDARSEIRLDRVDGPALWLWGPMTEWLICTPDAADLAADIRLRQWVSMRYPISSDLGPERRTWYDLPMTRPVDTGEGRTLPPPPAYAPASPTVVPPGAWQPLD</sequence>
<keyword evidence="3" id="KW-1185">Reference proteome</keyword>